<feature type="domain" description="CID" evidence="2">
    <location>
        <begin position="78"/>
        <end position="197"/>
    </location>
</feature>
<dbReference type="InterPro" id="IPR006569">
    <property type="entry name" value="CID_dom"/>
</dbReference>
<gene>
    <name evidence="3" type="ORF">PBK173_000045800</name>
    <name evidence="7" type="ORF">PBNK65E_000043900</name>
    <name evidence="4" type="ORF">PBNK65NY_000043200</name>
    <name evidence="5" type="ORF">PBSP11A_000043200</name>
    <name evidence="6" type="ORF">PBSP11RLL_000043400</name>
</gene>
<organism evidence="3 8">
    <name type="scientific">Plasmodium berghei</name>
    <dbReference type="NCBI Taxonomy" id="5821"/>
    <lineage>
        <taxon>Eukaryota</taxon>
        <taxon>Sar</taxon>
        <taxon>Alveolata</taxon>
        <taxon>Apicomplexa</taxon>
        <taxon>Aconoidasida</taxon>
        <taxon>Haemosporida</taxon>
        <taxon>Plasmodiidae</taxon>
        <taxon>Plasmodium</taxon>
        <taxon>Plasmodium (Vinckeia)</taxon>
    </lineage>
</organism>
<evidence type="ECO:0000256" key="1">
    <source>
        <dbReference type="SAM" id="MobiDB-lite"/>
    </source>
</evidence>
<evidence type="ECO:0000313" key="3">
    <source>
        <dbReference type="EMBL" id="CXH95932.1"/>
    </source>
</evidence>
<evidence type="ECO:0000259" key="2">
    <source>
        <dbReference type="Pfam" id="PF04818"/>
    </source>
</evidence>
<dbReference type="Gene3D" id="1.25.40.90">
    <property type="match status" value="1"/>
</dbReference>
<feature type="compositionally biased region" description="Low complexity" evidence="1">
    <location>
        <begin position="291"/>
        <end position="314"/>
    </location>
</feature>
<dbReference type="EMBL" id="LT608139">
    <property type="protein sequence ID" value="SCL91080.1"/>
    <property type="molecule type" value="Genomic_DNA"/>
</dbReference>
<dbReference type="Proteomes" id="UP000220214">
    <property type="component" value="Chromosome 3"/>
</dbReference>
<reference evidence="3 8" key="1">
    <citation type="submission" date="2016-02" db="EMBL/GenBank/DDBJ databases">
        <authorList>
            <consortium name="Pathogen Informatics"/>
        </authorList>
    </citation>
    <scope>NUCLEOTIDE SEQUENCE [LARGE SCALE GENOMIC DNA]</scope>
    <source>
        <strain evidence="3 8">K173</strain>
        <strain evidence="4 12">NK65 ny</strain>
        <strain evidence="7 11">NK65e</strain>
        <strain evidence="5 9">SP11 Antwerpcl1</strain>
        <strain evidence="6 10">SP11 RLL</strain>
    </source>
</reference>
<proteinExistence type="predicted"/>
<evidence type="ECO:0000313" key="8">
    <source>
        <dbReference type="Proteomes" id="UP000069549"/>
    </source>
</evidence>
<evidence type="ECO:0000313" key="7">
    <source>
        <dbReference type="EMBL" id="SCN22293.1"/>
    </source>
</evidence>
<dbReference type="Proteomes" id="UP000069549">
    <property type="component" value="Chromosome 3"/>
</dbReference>
<dbReference type="AlphaFoldDB" id="A0A0Y9U3M3"/>
<feature type="region of interest" description="Disordered" evidence="1">
    <location>
        <begin position="245"/>
        <end position="274"/>
    </location>
</feature>
<feature type="compositionally biased region" description="Basic and acidic residues" evidence="1">
    <location>
        <begin position="1"/>
        <end position="10"/>
    </location>
</feature>
<dbReference type="Proteomes" id="UP000219860">
    <property type="component" value="Chromosome 3"/>
</dbReference>
<protein>
    <recommendedName>
        <fullName evidence="2">CID domain-containing protein</fullName>
    </recommendedName>
</protein>
<accession>A0A0Y9U3M3</accession>
<dbReference type="EMBL" id="LT608251">
    <property type="protein sequence ID" value="SCM15420.1"/>
    <property type="molecule type" value="Genomic_DNA"/>
</dbReference>
<dbReference type="EMBL" id="LT614629">
    <property type="protein sequence ID" value="SCN22293.1"/>
    <property type="molecule type" value="Genomic_DNA"/>
</dbReference>
<sequence>MESQDKDKYKQKNISNQEESIKYNTKGNEHNTYIKSNNAEEYNLSDNIYTYENDKYINELLEKDKNKFDMFINFYEENKTNNMNDINDWILNKCNQNDNNKINYSKVIASWFYDRILKCLTFKNKLNLIFIYHEIIRNLIVNNKHNEMIEFKKYMNPIIQDVYTCAYYKDQSSISVLLQIVYKWKELNINDNNETKTLLDFFHYNENNGYVDNSKDFDNSYNQKTNKYKHTSDYNINSKYRYNNTFIQNNNIPPPPPTSPPHSAYLNNESKQFPLNDKYKKKRDSNDITYNHKSNNNNNRNLFNNPDVDNNSNKNPEDISVGFLATLLKFISKKGKKLQIALVPYTPIEISYTYQTPPSTNITQKLNEKINEFYEELKHIVNDEDIESSDASDTNEVMNAYDNYKKLISINKRKTGEKNGKRNKKCKNNDKLYADQNKEYDYSSDTNTTFSSVELFDNSMIELLNDDNDNLKKNKKNKNVSFSQIAIENAQNWNEENDNAIGGYNFDFYSMSGMGDNSSIEDVFENYRRNKSNVYHGSIAQKF</sequence>
<evidence type="ECO:0000313" key="4">
    <source>
        <dbReference type="EMBL" id="SCL91080.1"/>
    </source>
</evidence>
<dbReference type="EMBL" id="LT608267">
    <property type="protein sequence ID" value="SCM17215.1"/>
    <property type="molecule type" value="Genomic_DNA"/>
</dbReference>
<dbReference type="EMBL" id="LT160023">
    <property type="protein sequence ID" value="CXH95932.1"/>
    <property type="molecule type" value="Genomic_DNA"/>
</dbReference>
<feature type="region of interest" description="Disordered" evidence="1">
    <location>
        <begin position="286"/>
        <end position="314"/>
    </location>
</feature>
<dbReference type="VEuPathDB" id="PlasmoDB:PBANKA_0312200"/>
<feature type="region of interest" description="Disordered" evidence="1">
    <location>
        <begin position="1"/>
        <end position="20"/>
    </location>
</feature>
<dbReference type="InterPro" id="IPR008942">
    <property type="entry name" value="ENTH_VHS"/>
</dbReference>
<dbReference type="OMA" id="WKELNIN"/>
<name>A0A0Y9U3M3_PLABE</name>
<dbReference type="Pfam" id="PF04818">
    <property type="entry name" value="CID"/>
    <property type="match status" value="1"/>
</dbReference>
<dbReference type="Proteomes" id="UP000219974">
    <property type="component" value="Chromosome 3"/>
</dbReference>
<evidence type="ECO:0000313" key="11">
    <source>
        <dbReference type="Proteomes" id="UP000220214"/>
    </source>
</evidence>
<dbReference type="OrthoDB" id="385244at2759"/>
<evidence type="ECO:0000313" key="9">
    <source>
        <dbReference type="Proteomes" id="UP000219860"/>
    </source>
</evidence>
<evidence type="ECO:0000313" key="10">
    <source>
        <dbReference type="Proteomes" id="UP000219974"/>
    </source>
</evidence>
<evidence type="ECO:0000313" key="6">
    <source>
        <dbReference type="EMBL" id="SCM17215.1"/>
    </source>
</evidence>
<evidence type="ECO:0000313" key="5">
    <source>
        <dbReference type="EMBL" id="SCM15420.1"/>
    </source>
</evidence>
<dbReference type="Proteomes" id="UP000516480">
    <property type="component" value="Chromosome 3"/>
</dbReference>
<evidence type="ECO:0000313" key="12">
    <source>
        <dbReference type="Proteomes" id="UP000516480"/>
    </source>
</evidence>